<dbReference type="OrthoDB" id="9809404at2"/>
<keyword evidence="11" id="KW-1185">Reference proteome</keyword>
<keyword evidence="1 6" id="KW-0963">Cytoplasm</keyword>
<dbReference type="PANTHER" id="PTHR47313:SF1">
    <property type="entry name" value="RIBOSOMAL RNA LARGE SUBUNIT METHYLTRANSFERASE K_L"/>
    <property type="match status" value="1"/>
</dbReference>
<keyword evidence="5 6" id="KW-0949">S-adenosyl-L-methionine</keyword>
<dbReference type="PANTHER" id="PTHR47313">
    <property type="entry name" value="RIBOSOMAL RNA LARGE SUBUNIT METHYLTRANSFERASE K/L"/>
    <property type="match status" value="1"/>
</dbReference>
<protein>
    <recommendedName>
        <fullName evidence="6">Ribosomal RNA large subunit methyltransferase K/L</fullName>
    </recommendedName>
    <domain>
        <recommendedName>
            <fullName evidence="6">23S rRNA m2G2445 methyltransferase</fullName>
            <ecNumber evidence="6">2.1.1.173</ecNumber>
        </recommendedName>
        <alternativeName>
            <fullName evidence="6">rRNA (guanine-N(2)-)-methyltransferase RlmL</fullName>
        </alternativeName>
    </domain>
    <domain>
        <recommendedName>
            <fullName evidence="6">23S rRNA m7G2069 methyltransferase</fullName>
            <ecNumber evidence="6">2.1.1.264</ecNumber>
        </recommendedName>
        <alternativeName>
            <fullName evidence="6">rRNA (guanine-N(7)-)-methyltransferase RlmK</fullName>
        </alternativeName>
    </domain>
</protein>
<comment type="function">
    <text evidence="6">Specifically methylates the guanine in position 2445 (m2G2445) and the guanine in position 2069 (m7G2069) of 23S rRNA.</text>
</comment>
<dbReference type="InterPro" id="IPR000241">
    <property type="entry name" value="RlmKL-like_Mtase"/>
</dbReference>
<evidence type="ECO:0000256" key="3">
    <source>
        <dbReference type="ARBA" id="ARBA00022603"/>
    </source>
</evidence>
<gene>
    <name evidence="6" type="primary">rlmL</name>
    <name evidence="10" type="ORF">DEM34_17850</name>
</gene>
<dbReference type="GO" id="GO:0070043">
    <property type="term" value="F:rRNA (guanine-N7-)-methyltransferase activity"/>
    <property type="evidence" value="ECO:0007669"/>
    <property type="project" value="UniProtKB-UniRule"/>
</dbReference>
<evidence type="ECO:0000256" key="6">
    <source>
        <dbReference type="HAMAP-Rule" id="MF_01858"/>
    </source>
</evidence>
<dbReference type="EC" id="2.1.1.264" evidence="6"/>
<evidence type="ECO:0000313" key="10">
    <source>
        <dbReference type="EMBL" id="PWG61173.1"/>
    </source>
</evidence>
<dbReference type="AlphaFoldDB" id="A0A2U2MWE2"/>
<dbReference type="InterPro" id="IPR029063">
    <property type="entry name" value="SAM-dependent_MTases_sf"/>
</dbReference>
<evidence type="ECO:0000259" key="7">
    <source>
        <dbReference type="Pfam" id="PF01170"/>
    </source>
</evidence>
<organism evidence="10 11">
    <name type="scientific">Sediminicurvatus halobius</name>
    <dbReference type="NCBI Taxonomy" id="2182432"/>
    <lineage>
        <taxon>Bacteria</taxon>
        <taxon>Pseudomonadati</taxon>
        <taxon>Pseudomonadota</taxon>
        <taxon>Gammaproteobacteria</taxon>
        <taxon>Chromatiales</taxon>
        <taxon>Ectothiorhodospiraceae</taxon>
        <taxon>Sediminicurvatus</taxon>
    </lineage>
</organism>
<dbReference type="InterPro" id="IPR017244">
    <property type="entry name" value="23SrRNA_methyltr_KL"/>
</dbReference>
<dbReference type="PIRSF" id="PIRSF037618">
    <property type="entry name" value="RNA_Mtase_bacteria_prd"/>
    <property type="match status" value="1"/>
</dbReference>
<feature type="domain" description="Ribosomal RNA large subunit methyltransferase K/L-like methyltransferase" evidence="7">
    <location>
        <begin position="173"/>
        <end position="388"/>
    </location>
</feature>
<comment type="similarity">
    <text evidence="6">Belongs to the methyltransferase superfamily. RlmKL family.</text>
</comment>
<name>A0A2U2MWE2_9GAMM</name>
<dbReference type="Gene3D" id="3.30.750.80">
    <property type="entry name" value="RNA methyltransferase domain (HRMD) like"/>
    <property type="match status" value="1"/>
</dbReference>
<dbReference type="NCBIfam" id="NF008748">
    <property type="entry name" value="PRK11783.1"/>
    <property type="match status" value="1"/>
</dbReference>
<dbReference type="GO" id="GO:0052915">
    <property type="term" value="F:23S rRNA (guanine(2445)-N(2))-methyltransferase activity"/>
    <property type="evidence" value="ECO:0007669"/>
    <property type="project" value="UniProtKB-UniRule"/>
</dbReference>
<proteinExistence type="inferred from homology"/>
<dbReference type="Pfam" id="PF10672">
    <property type="entry name" value="Methyltrans_SAM"/>
    <property type="match status" value="1"/>
</dbReference>
<comment type="subcellular location">
    <subcellularLocation>
        <location evidence="6">Cytoplasm</location>
    </subcellularLocation>
</comment>
<dbReference type="HAMAP" id="MF_01858">
    <property type="entry name" value="23SrRNA_methyltr_KL"/>
    <property type="match status" value="1"/>
</dbReference>
<evidence type="ECO:0000313" key="11">
    <source>
        <dbReference type="Proteomes" id="UP000245474"/>
    </source>
</evidence>
<dbReference type="InterPro" id="IPR053943">
    <property type="entry name" value="RlmKL-like_Mtase_CS"/>
</dbReference>
<evidence type="ECO:0000256" key="1">
    <source>
        <dbReference type="ARBA" id="ARBA00022490"/>
    </source>
</evidence>
<dbReference type="Pfam" id="PF01170">
    <property type="entry name" value="UPF0020"/>
    <property type="match status" value="1"/>
</dbReference>
<dbReference type="RefSeq" id="WP_109680186.1">
    <property type="nucleotide sequence ID" value="NZ_CP086615.1"/>
</dbReference>
<feature type="domain" description="RlmL ferredoxin-like" evidence="9">
    <location>
        <begin position="15"/>
        <end position="69"/>
    </location>
</feature>
<accession>A0A2U2MWE2</accession>
<keyword evidence="3 6" id="KW-0489">Methyltransferase</keyword>
<feature type="domain" description="S-adenosylmethionine-dependent methyltransferase" evidence="8">
    <location>
        <begin position="517"/>
        <end position="679"/>
    </location>
</feature>
<evidence type="ECO:0000259" key="9">
    <source>
        <dbReference type="Pfam" id="PF22020"/>
    </source>
</evidence>
<reference evidence="10 11" key="1">
    <citation type="submission" date="2018-05" db="EMBL/GenBank/DDBJ databases">
        <title>Spiribacter halobius sp. nov., a moderately halophilic bacterium isolated from marine solar saltern.</title>
        <authorList>
            <person name="Zheng W.-S."/>
            <person name="Lu D.-C."/>
            <person name="Du Z.-J."/>
        </authorList>
    </citation>
    <scope>NUCLEOTIDE SEQUENCE [LARGE SCALE GENOMIC DNA]</scope>
    <source>
        <strain evidence="10 11">E85</strain>
    </source>
</reference>
<dbReference type="EC" id="2.1.1.173" evidence="6"/>
<dbReference type="Gene3D" id="3.40.50.150">
    <property type="entry name" value="Vaccinia Virus protein VP39"/>
    <property type="match status" value="2"/>
</dbReference>
<dbReference type="SUPFAM" id="SSF53335">
    <property type="entry name" value="S-adenosyl-L-methionine-dependent methyltransferases"/>
    <property type="match status" value="2"/>
</dbReference>
<evidence type="ECO:0000259" key="8">
    <source>
        <dbReference type="Pfam" id="PF10672"/>
    </source>
</evidence>
<dbReference type="CDD" id="cd11715">
    <property type="entry name" value="THUMP_AdoMetMT"/>
    <property type="match status" value="1"/>
</dbReference>
<evidence type="ECO:0000256" key="5">
    <source>
        <dbReference type="ARBA" id="ARBA00022691"/>
    </source>
</evidence>
<dbReference type="Proteomes" id="UP000245474">
    <property type="component" value="Unassembled WGS sequence"/>
</dbReference>
<comment type="catalytic activity">
    <reaction evidence="6">
        <text>guanosine(2069) in 23S rRNA + S-adenosyl-L-methionine = N(2)-methylguanosine(2069) in 23S rRNA + S-adenosyl-L-homocysteine + H(+)</text>
        <dbReference type="Rhea" id="RHEA:43772"/>
        <dbReference type="Rhea" id="RHEA-COMP:10688"/>
        <dbReference type="Rhea" id="RHEA-COMP:10689"/>
        <dbReference type="ChEBI" id="CHEBI:15378"/>
        <dbReference type="ChEBI" id="CHEBI:57856"/>
        <dbReference type="ChEBI" id="CHEBI:59789"/>
        <dbReference type="ChEBI" id="CHEBI:74269"/>
        <dbReference type="ChEBI" id="CHEBI:74481"/>
        <dbReference type="EC" id="2.1.1.264"/>
    </reaction>
</comment>
<comment type="caution">
    <text evidence="10">The sequence shown here is derived from an EMBL/GenBank/DDBJ whole genome shotgun (WGS) entry which is preliminary data.</text>
</comment>
<dbReference type="PROSITE" id="PS01261">
    <property type="entry name" value="UPF0020"/>
    <property type="match status" value="1"/>
</dbReference>
<keyword evidence="4 6" id="KW-0808">Transferase</keyword>
<dbReference type="Gene3D" id="3.30.2130.30">
    <property type="match status" value="1"/>
</dbReference>
<keyword evidence="2 6" id="KW-0698">rRNA processing</keyword>
<dbReference type="InterPro" id="IPR054170">
    <property type="entry name" value="RlmL_1st"/>
</dbReference>
<comment type="catalytic activity">
    <reaction evidence="6">
        <text>guanosine(2445) in 23S rRNA + S-adenosyl-L-methionine = N(2)-methylguanosine(2445) in 23S rRNA + S-adenosyl-L-homocysteine + H(+)</text>
        <dbReference type="Rhea" id="RHEA:42740"/>
        <dbReference type="Rhea" id="RHEA-COMP:10215"/>
        <dbReference type="Rhea" id="RHEA-COMP:10216"/>
        <dbReference type="ChEBI" id="CHEBI:15378"/>
        <dbReference type="ChEBI" id="CHEBI:57856"/>
        <dbReference type="ChEBI" id="CHEBI:59789"/>
        <dbReference type="ChEBI" id="CHEBI:74269"/>
        <dbReference type="ChEBI" id="CHEBI:74481"/>
        <dbReference type="EC" id="2.1.1.173"/>
    </reaction>
</comment>
<sequence length="735" mass="79870">MLPTTALADTSGLPLVVTCPRNLEDLLAAELAALGAGGARAASAGAVCRADLALAYRLCLWSRLGSRVLWPLASIPAPDGETLRAAATEIPWEQHLPDGAAFAFHVAGHSAELRDSRHTARLLKDAVLDRARAGATKLPRPAPGEPGLQIHARLHRGTINLAIDLAGESLHRRGYRAAAGRAPLKENLAAGLLVRARWPEIAEAGGEFLDPFCGSGTLVIEAALMAADIAPGLLRGRFGFEHWRGHDPALWNEARNDALARREAGLVRALPRLRGYDADPAVLEEARRNAVRAGVDGLVTLGVRPLAEQPRAPRVDSTGLLATNPPYGERLGAAEPVEDLYMALGDWMRTALPGWRAAVLTGEPRLLAALGLSAERTHPLFNGALPCRLGLYRLYGNAQGTPPHTATAAPEALVNRLRKNQRHLRRWLRREGITAWRLYDAELPEYNLAVDVYATDSGTLAHVQEYQAPEQIAPRQARERREAAVAAVREVLELPAEQVILKVRRRRRGTGYRSAGAEPVGGVVEEHGCRLRVELAGQLDTGLFLDHRPLRRRLQAEAAGRRFLNLFAYTGSATVHAAVGGARDTTSVDLSRRYLDWAAENLTLNGFAPGEGHALVRADCLQWLQRAPAAAWELILLDPPTRSAGHGRPTELDIQRDHVTLVRAAMRCLAPDGTLYFSCNYRRFRLDRQALADLAVTPLTGAASLDPDFRRDARLHHLFAITHPSRGGAGRAPRP</sequence>
<evidence type="ECO:0000256" key="2">
    <source>
        <dbReference type="ARBA" id="ARBA00022552"/>
    </source>
</evidence>
<dbReference type="EMBL" id="QFFI01000046">
    <property type="protein sequence ID" value="PWG61173.1"/>
    <property type="molecule type" value="Genomic_DNA"/>
</dbReference>
<dbReference type="GO" id="GO:0005737">
    <property type="term" value="C:cytoplasm"/>
    <property type="evidence" value="ECO:0007669"/>
    <property type="project" value="UniProtKB-SubCell"/>
</dbReference>
<dbReference type="InterPro" id="IPR019614">
    <property type="entry name" value="SAM-dep_methyl-trfase"/>
</dbReference>
<evidence type="ECO:0000256" key="4">
    <source>
        <dbReference type="ARBA" id="ARBA00022679"/>
    </source>
</evidence>
<dbReference type="Pfam" id="PF22020">
    <property type="entry name" value="RlmL_1st"/>
    <property type="match status" value="1"/>
</dbReference>